<evidence type="ECO:0000313" key="2">
    <source>
        <dbReference type="EMBL" id="KAJ4962831.1"/>
    </source>
</evidence>
<dbReference type="Proteomes" id="UP001141806">
    <property type="component" value="Unassembled WGS sequence"/>
</dbReference>
<feature type="region of interest" description="Disordered" evidence="1">
    <location>
        <begin position="1"/>
        <end position="20"/>
    </location>
</feature>
<dbReference type="EMBL" id="JAMYWD010000008">
    <property type="protein sequence ID" value="KAJ4962831.1"/>
    <property type="molecule type" value="Genomic_DNA"/>
</dbReference>
<dbReference type="AlphaFoldDB" id="A0A9Q0HCL7"/>
<proteinExistence type="predicted"/>
<name>A0A9Q0HCL7_9MAGN</name>
<reference evidence="2" key="1">
    <citation type="journal article" date="2023" name="Plant J.">
        <title>The genome of the king protea, Protea cynaroides.</title>
        <authorList>
            <person name="Chang J."/>
            <person name="Duong T.A."/>
            <person name="Schoeman C."/>
            <person name="Ma X."/>
            <person name="Roodt D."/>
            <person name="Barker N."/>
            <person name="Li Z."/>
            <person name="Van de Peer Y."/>
            <person name="Mizrachi E."/>
        </authorList>
    </citation>
    <scope>NUCLEOTIDE SEQUENCE</scope>
    <source>
        <tissue evidence="2">Young leaves</tissue>
    </source>
</reference>
<sequence>MGKRLIEITSNPRKRSSKEAFAPERMDQMRELQRTGGKECGENWNYDPFSLNYLGARVNIYSIPCVCLIAYGACKGFKSNLAVGRCAGVERGDNSGCIGIVSRDATWFRVVLHARNASSHVAMEDRMSADHRVMQKDCGASPVMLGMMKF</sequence>
<gene>
    <name evidence="2" type="ORF">NE237_022770</name>
</gene>
<evidence type="ECO:0000256" key="1">
    <source>
        <dbReference type="SAM" id="MobiDB-lite"/>
    </source>
</evidence>
<organism evidence="2 3">
    <name type="scientific">Protea cynaroides</name>
    <dbReference type="NCBI Taxonomy" id="273540"/>
    <lineage>
        <taxon>Eukaryota</taxon>
        <taxon>Viridiplantae</taxon>
        <taxon>Streptophyta</taxon>
        <taxon>Embryophyta</taxon>
        <taxon>Tracheophyta</taxon>
        <taxon>Spermatophyta</taxon>
        <taxon>Magnoliopsida</taxon>
        <taxon>Proteales</taxon>
        <taxon>Proteaceae</taxon>
        <taxon>Protea</taxon>
    </lineage>
</organism>
<evidence type="ECO:0000313" key="3">
    <source>
        <dbReference type="Proteomes" id="UP001141806"/>
    </source>
</evidence>
<protein>
    <submittedName>
        <fullName evidence="2">Uncharacterized protein</fullName>
    </submittedName>
</protein>
<comment type="caution">
    <text evidence="2">The sequence shown here is derived from an EMBL/GenBank/DDBJ whole genome shotgun (WGS) entry which is preliminary data.</text>
</comment>
<keyword evidence="3" id="KW-1185">Reference proteome</keyword>
<accession>A0A9Q0HCL7</accession>